<dbReference type="SUPFAM" id="SSF53474">
    <property type="entry name" value="alpha/beta-Hydrolases"/>
    <property type="match status" value="1"/>
</dbReference>
<accession>A0A8J3FDH5</accession>
<evidence type="ECO:0000313" key="1">
    <source>
        <dbReference type="EMBL" id="GGK11212.1"/>
    </source>
</evidence>
<reference evidence="1" key="2">
    <citation type="submission" date="2020-09" db="EMBL/GenBank/DDBJ databases">
        <authorList>
            <person name="Sun Q."/>
            <person name="Ohkuma M."/>
        </authorList>
    </citation>
    <scope>NUCLEOTIDE SEQUENCE</scope>
    <source>
        <strain evidence="1">JCM 3090</strain>
    </source>
</reference>
<protein>
    <recommendedName>
        <fullName evidence="3">AB hydrolase-1 domain-containing protein</fullName>
    </recommendedName>
</protein>
<keyword evidence="2" id="KW-1185">Reference proteome</keyword>
<dbReference type="InterPro" id="IPR029058">
    <property type="entry name" value="AB_hydrolase_fold"/>
</dbReference>
<reference evidence="1" key="1">
    <citation type="journal article" date="2014" name="Int. J. Syst. Evol. Microbiol.">
        <title>Complete genome sequence of Corynebacterium casei LMG S-19264T (=DSM 44701T), isolated from a smear-ripened cheese.</title>
        <authorList>
            <consortium name="US DOE Joint Genome Institute (JGI-PGF)"/>
            <person name="Walter F."/>
            <person name="Albersmeier A."/>
            <person name="Kalinowski J."/>
            <person name="Ruckert C."/>
        </authorList>
    </citation>
    <scope>NUCLEOTIDE SEQUENCE</scope>
    <source>
        <strain evidence="1">JCM 3090</strain>
    </source>
</reference>
<comment type="caution">
    <text evidence="1">The sequence shown here is derived from an EMBL/GenBank/DDBJ whole genome shotgun (WGS) entry which is preliminary data.</text>
</comment>
<proteinExistence type="predicted"/>
<dbReference type="EMBL" id="BMQB01000023">
    <property type="protein sequence ID" value="GGK11212.1"/>
    <property type="molecule type" value="Genomic_DNA"/>
</dbReference>
<sequence length="214" mass="23400">MWEPVAALLARARWSTVTPAAWSSAPTTAEDVLQSFLAVLPAAADIVVLAHSNAGLYVPALTTTRRVVGCVFVDAGLPAGHGRVRLAPPAVEEFLRDRADEHGLLPPWTRWWSESEVASLFPDDATRLRVEREQQRLPLSYFAQSLAVPSGWDNRPGAYLAFGDTYAAERHEATQRGWPVTTLAGRHLHTLTAPRQVAEEINALLGRMGIKPPP</sequence>
<evidence type="ECO:0008006" key="3">
    <source>
        <dbReference type="Google" id="ProtNLM"/>
    </source>
</evidence>
<dbReference type="Gene3D" id="3.40.50.1820">
    <property type="entry name" value="alpha/beta hydrolase"/>
    <property type="match status" value="1"/>
</dbReference>
<name>A0A8J3FDH5_9ACTN</name>
<organism evidence="1 2">
    <name type="scientific">Pilimelia anulata</name>
    <dbReference type="NCBI Taxonomy" id="53371"/>
    <lineage>
        <taxon>Bacteria</taxon>
        <taxon>Bacillati</taxon>
        <taxon>Actinomycetota</taxon>
        <taxon>Actinomycetes</taxon>
        <taxon>Micromonosporales</taxon>
        <taxon>Micromonosporaceae</taxon>
        <taxon>Pilimelia</taxon>
    </lineage>
</organism>
<dbReference type="AlphaFoldDB" id="A0A8J3FDH5"/>
<dbReference type="Proteomes" id="UP000649739">
    <property type="component" value="Unassembled WGS sequence"/>
</dbReference>
<evidence type="ECO:0000313" key="2">
    <source>
        <dbReference type="Proteomes" id="UP000649739"/>
    </source>
</evidence>
<gene>
    <name evidence="1" type="ORF">GCM10010123_46470</name>
</gene>